<organism evidence="7 8">
    <name type="scientific">Tritrichomonas musculus</name>
    <dbReference type="NCBI Taxonomy" id="1915356"/>
    <lineage>
        <taxon>Eukaryota</taxon>
        <taxon>Metamonada</taxon>
        <taxon>Parabasalia</taxon>
        <taxon>Tritrichomonadida</taxon>
        <taxon>Tritrichomonadidae</taxon>
        <taxon>Tritrichomonas</taxon>
    </lineage>
</organism>
<evidence type="ECO:0000256" key="2">
    <source>
        <dbReference type="ARBA" id="ARBA00006220"/>
    </source>
</evidence>
<keyword evidence="8" id="KW-1185">Reference proteome</keyword>
<keyword evidence="4" id="KW-0479">Metal-binding</keyword>
<name>A0ABR2HIR8_9EUKA</name>
<evidence type="ECO:0000313" key="8">
    <source>
        <dbReference type="Proteomes" id="UP001470230"/>
    </source>
</evidence>
<dbReference type="PANTHER" id="PTHR34822">
    <property type="entry name" value="GRPB DOMAIN PROTEIN (AFU_ORTHOLOGUE AFUA_1G01530)"/>
    <property type="match status" value="1"/>
</dbReference>
<dbReference type="SUPFAM" id="SSF50324">
    <property type="entry name" value="Inorganic pyrophosphatase"/>
    <property type="match status" value="1"/>
</dbReference>
<comment type="caution">
    <text evidence="7">The sequence shown here is derived from an EMBL/GenBank/DDBJ whole genome shotgun (WGS) entry which is preliminary data.</text>
</comment>
<keyword evidence="5" id="KW-0378">Hydrolase</keyword>
<comment type="similarity">
    <text evidence="2">Belongs to the PPase family.</text>
</comment>
<dbReference type="Gene3D" id="3.30.460.10">
    <property type="entry name" value="Beta Polymerase, domain 2"/>
    <property type="match status" value="1"/>
</dbReference>
<dbReference type="InterPro" id="IPR008162">
    <property type="entry name" value="Pyrophosphatase"/>
</dbReference>
<dbReference type="Pfam" id="PF04229">
    <property type="entry name" value="GrpB"/>
    <property type="match status" value="1"/>
</dbReference>
<comment type="cofactor">
    <cofactor evidence="1">
        <name>Mg(2+)</name>
        <dbReference type="ChEBI" id="CHEBI:18420"/>
    </cofactor>
</comment>
<evidence type="ECO:0000256" key="5">
    <source>
        <dbReference type="ARBA" id="ARBA00022801"/>
    </source>
</evidence>
<evidence type="ECO:0000256" key="3">
    <source>
        <dbReference type="ARBA" id="ARBA00012146"/>
    </source>
</evidence>
<dbReference type="PANTHER" id="PTHR34822:SF1">
    <property type="entry name" value="GRPB FAMILY PROTEIN"/>
    <property type="match status" value="1"/>
</dbReference>
<dbReference type="InterPro" id="IPR036649">
    <property type="entry name" value="Pyrophosphatase_sf"/>
</dbReference>
<dbReference type="Pfam" id="PF00719">
    <property type="entry name" value="Pyrophosphatase"/>
    <property type="match status" value="1"/>
</dbReference>
<sequence>MIGLKSGTVRLDDHRKEWEEEAQRTITLLKNILGPIIKDIQHIGSTSIYSIKAKPIIDIAIAVDDFDSVLQHEAQLKENGFHYRPKSNLNDQILFACGSHYDGTGDIQTHYIHIFHTNSKSYQNAINFRDYLNKNISDAKKYENLKTKLADESKNCANRENYIKGKHDFITSINRKAFMSTFLGKKIKIKIDRKIGTFHPKFNDIYYTVNYGYIPNVFADDGEEQDAYLLGVDHPVDEFEGKVIGFIHRLNDVEDKLVVAPEGVVFTKDEIKEAVNFQEKFFNFEIEVINSNVI</sequence>
<reference evidence="7 8" key="1">
    <citation type="submission" date="2024-04" db="EMBL/GenBank/DDBJ databases">
        <title>Tritrichomonas musculus Genome.</title>
        <authorList>
            <person name="Alves-Ferreira E."/>
            <person name="Grigg M."/>
            <person name="Lorenzi H."/>
            <person name="Galac M."/>
        </authorList>
    </citation>
    <scope>NUCLEOTIDE SEQUENCE [LARGE SCALE GENOMIC DNA]</scope>
    <source>
        <strain evidence="7 8">EAF2021</strain>
    </source>
</reference>
<evidence type="ECO:0000313" key="7">
    <source>
        <dbReference type="EMBL" id="KAK8846920.1"/>
    </source>
</evidence>
<dbReference type="EC" id="3.6.1.1" evidence="3"/>
<dbReference type="EMBL" id="JAPFFF010000028">
    <property type="protein sequence ID" value="KAK8846920.1"/>
    <property type="molecule type" value="Genomic_DNA"/>
</dbReference>
<dbReference type="SUPFAM" id="SSF81301">
    <property type="entry name" value="Nucleotidyltransferase"/>
    <property type="match status" value="1"/>
</dbReference>
<protein>
    <recommendedName>
        <fullName evidence="3">inorganic diphosphatase</fullName>
        <ecNumber evidence="3">3.6.1.1</ecNumber>
    </recommendedName>
</protein>
<accession>A0ABR2HIR8</accession>
<keyword evidence="6" id="KW-0460">Magnesium</keyword>
<gene>
    <name evidence="7" type="ORF">M9Y10_019489</name>
</gene>
<proteinExistence type="inferred from homology"/>
<dbReference type="Proteomes" id="UP001470230">
    <property type="component" value="Unassembled WGS sequence"/>
</dbReference>
<dbReference type="Gene3D" id="3.90.80.10">
    <property type="entry name" value="Inorganic pyrophosphatase"/>
    <property type="match status" value="1"/>
</dbReference>
<dbReference type="InterPro" id="IPR007344">
    <property type="entry name" value="GrpB/CoaE"/>
</dbReference>
<evidence type="ECO:0000256" key="1">
    <source>
        <dbReference type="ARBA" id="ARBA00001946"/>
    </source>
</evidence>
<evidence type="ECO:0000256" key="4">
    <source>
        <dbReference type="ARBA" id="ARBA00022723"/>
    </source>
</evidence>
<evidence type="ECO:0000256" key="6">
    <source>
        <dbReference type="ARBA" id="ARBA00022842"/>
    </source>
</evidence>
<dbReference type="InterPro" id="IPR043519">
    <property type="entry name" value="NT_sf"/>
</dbReference>